<dbReference type="RefSeq" id="XP_068362584.1">
    <property type="nucleotide sequence ID" value="XM_068491944.1"/>
</dbReference>
<sequence length="2469" mass="286988">MGMTNYEEAILKILKLLESETRPHHPNNDFLKFISNCEVPLLTQDQINLFIDTFHDTGDLLASLVVFHGNLVFDPAKLKQFLSFSNPNHNDLIHAAPFVYMNGLAFSITSNIHSFSEYFTIILRSVFSLTFCDYENAFFLYFFIIHNCIELASHLIRKENISLILSNCLSHPAPSLKAFNTIVELFIKVKASKEIKDQFFPALEKVIRSMVTNSIEYDDKILCDYIENLLNAVNVPNSFSDNSQDDKNDKNQTKSDFSDDENENSLEKDEIIENNESVKENSNEKNTVLDDLTDSEKLEQNNSKINEIFDLIYVLMYGNESENLRKIYSKLPKLINSFIRDKIISIEVNENDRLQKYEFEESSSDIQCDGVLNSKYWPDIIENPDVFKEIFRDEDVSFLSQITHILPINLHLIYIEEFMNSFERELSQNLDNFNLYLSFIFILQNLDPRFNRTSLLNLNKKKYLNDEAIKLTIYKKHSLKYKSLSDELNELLFNKIVFDPTLTIFNTSAATIFSLRSIIFNISFRSSSKAATNIFIKCEKWPLLYTELLLRTFDRNIFILFNDDFISSLYKVYFCLCHHYPNENEIKYSTRSIFYTFMRSLLNIPSIDYTEIKTSVAADKFLKIIFENSFQTTLFFDLKRLLLSDKCTKINQACNTIGNILKISTISSKVTTVNDSTNNSVSSSSHMISKISMIDDLLKIFYESMQRNTALSTLPINIFDSFLIFIEKLPNENSLIKFIKILSLYDNPVDNIIYQRMSYIIPKINPNELNDSLISSLFQLISLSSSDSKANFIIEHSQPIILIVSIFSFYHRIIEILQIINQLCDYSTCNRLRLHIAELDNILLDIFINYPNDITYKGCKISYISNPQNTKEVENQLLDTAFDIFVKIASTKSNHIVAERVMKVICHSKLSERFVKAFIPIDSLMKKYMNVKYPLGIKQLYFEADNISIRDIKRGISVAFWLFVDNPISQKLRIKSTVLKASKLFKIEVQEDSLFLSNIEGKNLIKAPIQRQHWNAIILNLHDSILSICINKKYNKEITMNELSRLKYSNENISFTFGNYESYKFNIDELLTIYNLSEFAIYNHELDEEEINQFIDHNLNGNPLYHFPNDPNNPPQHSATMFIDNNGSFQQLPNIVDILRFKYPIESITPLFLNFQKNEHRILLLNSIEDIFGRKFSTISEITSYLLSKNDSFIFTYELYLNFYKLLHNSPDREILFDSLLINCNLWVRAKKDDLIQIVNHWSTTLFNEHENLFCRRQFFIRFICEIRSCFYISSKTIKIPDRDPSLDFKGDSNRKSTSENNAYLNEDLNEIIRSCLVILVSISNQGINESEILIFIESLIKSDDYELTTQLIGILPSLLINVNASKDLIGLLLCLDFEVYSKSIHNLIQSLYLVSGSKFIDFYFASIALCYQIPPTLQYESFESDLFSFPALFTISLMTALRSSTETQRELAISLHQLSKDDKICDLFIQSPMWFIWPVLFSLQTNEIEIMSIFMGTIISHNFDKSNIDVIFSFLDLLNVQTSFNVTELKCSLAKGLFEMLKDDQKELYKVELLEIGFEALFIKCTYDNLSNQLMKVFHESVFGQEYSIPVEGESRVLSFTDLKLTLAIDLIQLSHMFCFTDRCHFSKGVNSFYQIYFSHVEKIKNTDFPHMLFRYFSQYPKFPQHKKAKILVALCQFESKLSSFFTDLCQRTMLFANELNEFFKIQESPLQEIDSMKQHLVDPIEEFHKEREMRISFVKQNWRIIVKHFVSPRAVYNMDCFEWKREFFMTPNFMSNKLKRSITIPRVNIKINTSPSLSIASYKGLLIKIDQRYPITFNIHHTKFDIISSHKFKSIKLNDIRHILTRNRYHKKTALEFFLMNGHSILIDFSPIKSSTILNKLSNFDIPNIKLLENDDFAKFVDRSCIVEQWLVRSITTFDFMMKLNMVIGRSFHDSENYIIFPWVVTGGNKPRDFNRPMAAQTDSKIAYYRRNLIMNKDNPDNYFVFGSAPSNAMLLSYYFVRMQPFTKLHLQIHDGKYDLAERMFKSVDAFFNGMNSSDDSRESVPEFYSMPEMFLDLSKNHQIGDLTCSNSEQSIFDAIYHYRKILESDNVSKNLNYWLDLMFGASQRGKEAVDKCNLYNPYLYEDIWNEKNKNEGDELMILTLLKNLGSMPPVVFSSKVQVRLSVPDSLTYHSILKIDFNDLIFKGYAYAAGDQKYNIIAIDLHGNVVKFNIDSAKEQSTMLGSYFLDASSNIKTIFHSKVMYIIDSNNCKVSSISSDQIRTKECQKFESIDFVISGNDTIFYTVNSTGSVKEWETQKLDRPNSIFKVYSDSIKSATVSKNFGVFVCGTNDGYCEVYSLNKQRFVNSFYLDGFVSQNLLVTPNLGLILIKTLEEIWVTTINGFLIKRSKMNKHFVEWIAWTNKHGIDWIAAADVNGMVWTFEAYYPENAIIAESCNESIVGISYEDNAQALLVVTQKPTFHIVPV</sequence>
<dbReference type="InterPro" id="IPR036322">
    <property type="entry name" value="WD40_repeat_dom_sf"/>
</dbReference>
<dbReference type="SMART" id="SM01026">
    <property type="entry name" value="Beach"/>
    <property type="match status" value="1"/>
</dbReference>
<gene>
    <name evidence="4" type="ORF">TRFO_04502</name>
</gene>
<dbReference type="EMBL" id="MLAK01000638">
    <property type="protein sequence ID" value="OHT09448.1"/>
    <property type="molecule type" value="Genomic_DNA"/>
</dbReference>
<dbReference type="VEuPathDB" id="TrichDB:TRFO_04502"/>
<evidence type="ECO:0000259" key="3">
    <source>
        <dbReference type="PROSITE" id="PS51783"/>
    </source>
</evidence>
<dbReference type="OrthoDB" id="26681at2759"/>
<dbReference type="SUPFAM" id="SSF50729">
    <property type="entry name" value="PH domain-like"/>
    <property type="match status" value="1"/>
</dbReference>
<dbReference type="Gene3D" id="2.30.29.30">
    <property type="entry name" value="Pleckstrin-homology domain (PH domain)/Phosphotyrosine-binding domain (PTB)"/>
    <property type="match status" value="1"/>
</dbReference>
<proteinExistence type="predicted"/>
<dbReference type="PROSITE" id="PS50197">
    <property type="entry name" value="BEACH"/>
    <property type="match status" value="1"/>
</dbReference>
<evidence type="ECO:0000313" key="5">
    <source>
        <dbReference type="Proteomes" id="UP000179807"/>
    </source>
</evidence>
<dbReference type="GeneID" id="94826648"/>
<keyword evidence="5" id="KW-1185">Reference proteome</keyword>
<evidence type="ECO:0000313" key="4">
    <source>
        <dbReference type="EMBL" id="OHT09448.1"/>
    </source>
</evidence>
<dbReference type="PROSITE" id="PS51783">
    <property type="entry name" value="PH_BEACH"/>
    <property type="match status" value="1"/>
</dbReference>
<dbReference type="Proteomes" id="UP000179807">
    <property type="component" value="Unassembled WGS sequence"/>
</dbReference>
<feature type="region of interest" description="Disordered" evidence="1">
    <location>
        <begin position="275"/>
        <end position="294"/>
    </location>
</feature>
<organism evidence="4 5">
    <name type="scientific">Tritrichomonas foetus</name>
    <dbReference type="NCBI Taxonomy" id="1144522"/>
    <lineage>
        <taxon>Eukaryota</taxon>
        <taxon>Metamonada</taxon>
        <taxon>Parabasalia</taxon>
        <taxon>Tritrichomonadida</taxon>
        <taxon>Tritrichomonadidae</taxon>
        <taxon>Tritrichomonas</taxon>
    </lineage>
</organism>
<dbReference type="PANTHER" id="PTHR13743:SF161">
    <property type="entry name" value="BEIGE_BEACH DOMAIN CONTAINING PROTEIN"/>
    <property type="match status" value="1"/>
</dbReference>
<dbReference type="InterPro" id="IPR023362">
    <property type="entry name" value="PH-BEACH_dom"/>
</dbReference>
<dbReference type="InterPro" id="IPR000409">
    <property type="entry name" value="BEACH_dom"/>
</dbReference>
<dbReference type="InterPro" id="IPR015943">
    <property type="entry name" value="WD40/YVTN_repeat-like_dom_sf"/>
</dbReference>
<dbReference type="InterPro" id="IPR036372">
    <property type="entry name" value="BEACH_dom_sf"/>
</dbReference>
<dbReference type="PANTHER" id="PTHR13743">
    <property type="entry name" value="BEIGE/BEACH-RELATED"/>
    <property type="match status" value="1"/>
</dbReference>
<feature type="compositionally biased region" description="Basic and acidic residues" evidence="1">
    <location>
        <begin position="244"/>
        <end position="257"/>
    </location>
</feature>
<reference evidence="4" key="1">
    <citation type="submission" date="2016-10" db="EMBL/GenBank/DDBJ databases">
        <authorList>
            <person name="Benchimol M."/>
            <person name="Almeida L.G."/>
            <person name="Vasconcelos A.T."/>
            <person name="Perreira-Neves A."/>
            <person name="Rosa I.A."/>
            <person name="Tasca T."/>
            <person name="Bogo M.R."/>
            <person name="de Souza W."/>
        </authorList>
    </citation>
    <scope>NUCLEOTIDE SEQUENCE [LARGE SCALE GENOMIC DNA]</scope>
    <source>
        <strain evidence="4">K</strain>
    </source>
</reference>
<dbReference type="SUPFAM" id="SSF81837">
    <property type="entry name" value="BEACH domain"/>
    <property type="match status" value="1"/>
</dbReference>
<name>A0A1J4KET2_9EUKA</name>
<comment type="caution">
    <text evidence="4">The sequence shown here is derived from an EMBL/GenBank/DDBJ whole genome shotgun (WGS) entry which is preliminary data.</text>
</comment>
<evidence type="ECO:0000259" key="2">
    <source>
        <dbReference type="PROSITE" id="PS50197"/>
    </source>
</evidence>
<feature type="region of interest" description="Disordered" evidence="1">
    <location>
        <begin position="240"/>
        <end position="269"/>
    </location>
</feature>
<dbReference type="Pfam" id="PF02138">
    <property type="entry name" value="Beach"/>
    <property type="match status" value="1"/>
</dbReference>
<dbReference type="InterPro" id="IPR011993">
    <property type="entry name" value="PH-like_dom_sf"/>
</dbReference>
<dbReference type="InterPro" id="IPR050865">
    <property type="entry name" value="BEACH_Domain"/>
</dbReference>
<dbReference type="Gene3D" id="1.10.1540.10">
    <property type="entry name" value="BEACH domain"/>
    <property type="match status" value="1"/>
</dbReference>
<feature type="domain" description="BEACH-type PH" evidence="3">
    <location>
        <begin position="1784"/>
        <end position="1884"/>
    </location>
</feature>
<dbReference type="Gene3D" id="2.130.10.10">
    <property type="entry name" value="YVTN repeat-like/Quinoprotein amine dehydrogenase"/>
    <property type="match status" value="1"/>
</dbReference>
<protein>
    <recommendedName>
        <fullName evidence="6">BEACH domain-containing protein</fullName>
    </recommendedName>
</protein>
<evidence type="ECO:0008006" key="6">
    <source>
        <dbReference type="Google" id="ProtNLM"/>
    </source>
</evidence>
<evidence type="ECO:0000256" key="1">
    <source>
        <dbReference type="SAM" id="MobiDB-lite"/>
    </source>
</evidence>
<dbReference type="SUPFAM" id="SSF50978">
    <property type="entry name" value="WD40 repeat-like"/>
    <property type="match status" value="1"/>
</dbReference>
<feature type="domain" description="BEACH" evidence="2">
    <location>
        <begin position="1897"/>
        <end position="2166"/>
    </location>
</feature>
<accession>A0A1J4KET2</accession>